<dbReference type="Pfam" id="PF19099">
    <property type="entry name" value="DUF5786"/>
    <property type="match status" value="1"/>
</dbReference>
<evidence type="ECO:0000259" key="2">
    <source>
        <dbReference type="Pfam" id="PF19099"/>
    </source>
</evidence>
<sequence>MGFGSYDESEQENQDYDTDLEDSEGVNAKEHDHKGEVSFDFEDSSSDELLDQFQQMKDDRAEAEE</sequence>
<evidence type="ECO:0000313" key="4">
    <source>
        <dbReference type="Proteomes" id="UP001596398"/>
    </source>
</evidence>
<dbReference type="GeneID" id="79267084"/>
<evidence type="ECO:0000313" key="3">
    <source>
        <dbReference type="EMBL" id="MFC7235391.1"/>
    </source>
</evidence>
<accession>A0ABD5ZQ07</accession>
<dbReference type="Proteomes" id="UP001596398">
    <property type="component" value="Unassembled WGS sequence"/>
</dbReference>
<feature type="compositionally biased region" description="Basic and acidic residues" evidence="1">
    <location>
        <begin position="27"/>
        <end position="37"/>
    </location>
</feature>
<reference evidence="3 4" key="1">
    <citation type="journal article" date="2019" name="Int. J. Syst. Evol. Microbiol.">
        <title>The Global Catalogue of Microorganisms (GCM) 10K type strain sequencing project: providing services to taxonomists for standard genome sequencing and annotation.</title>
        <authorList>
            <consortium name="The Broad Institute Genomics Platform"/>
            <consortium name="The Broad Institute Genome Sequencing Center for Infectious Disease"/>
            <person name="Wu L."/>
            <person name="Ma J."/>
        </authorList>
    </citation>
    <scope>NUCLEOTIDE SEQUENCE [LARGE SCALE GENOMIC DNA]</scope>
    <source>
        <strain evidence="3 4">DT85</strain>
    </source>
</reference>
<feature type="compositionally biased region" description="Acidic residues" evidence="1">
    <location>
        <begin position="7"/>
        <end position="24"/>
    </location>
</feature>
<keyword evidence="4" id="KW-1185">Reference proteome</keyword>
<gene>
    <name evidence="3" type="ORF">ACFQJ4_08710</name>
</gene>
<comment type="caution">
    <text evidence="3">The sequence shown here is derived from an EMBL/GenBank/DDBJ whole genome shotgun (WGS) entry which is preliminary data.</text>
</comment>
<name>A0ABD5ZQ07_9EURY</name>
<feature type="compositionally biased region" description="Basic and acidic residues" evidence="1">
    <location>
        <begin position="56"/>
        <end position="65"/>
    </location>
</feature>
<feature type="domain" description="DUF5786" evidence="2">
    <location>
        <begin position="3"/>
        <end position="57"/>
    </location>
</feature>
<dbReference type="EMBL" id="JBHTAP010000001">
    <property type="protein sequence ID" value="MFC7235391.1"/>
    <property type="molecule type" value="Genomic_DNA"/>
</dbReference>
<proteinExistence type="predicted"/>
<dbReference type="AlphaFoldDB" id="A0ABD5ZQ07"/>
<protein>
    <submittedName>
        <fullName evidence="3">DUF5786 family protein</fullName>
    </submittedName>
</protein>
<organism evidence="3 4">
    <name type="scientific">Halosegnis marinus</name>
    <dbReference type="NCBI Taxonomy" id="3034023"/>
    <lineage>
        <taxon>Archaea</taxon>
        <taxon>Methanobacteriati</taxon>
        <taxon>Methanobacteriota</taxon>
        <taxon>Stenosarchaea group</taxon>
        <taxon>Halobacteria</taxon>
        <taxon>Halobacteriales</taxon>
        <taxon>Natronomonadaceae</taxon>
        <taxon>Halosegnis</taxon>
    </lineage>
</organism>
<dbReference type="InterPro" id="IPR043902">
    <property type="entry name" value="DUF5786"/>
</dbReference>
<feature type="region of interest" description="Disordered" evidence="1">
    <location>
        <begin position="1"/>
        <end position="65"/>
    </location>
</feature>
<feature type="compositionally biased region" description="Acidic residues" evidence="1">
    <location>
        <begin position="39"/>
        <end position="50"/>
    </location>
</feature>
<evidence type="ECO:0000256" key="1">
    <source>
        <dbReference type="SAM" id="MobiDB-lite"/>
    </source>
</evidence>
<dbReference type="RefSeq" id="WP_276233518.1">
    <property type="nucleotide sequence ID" value="NZ_CP119802.1"/>
</dbReference>